<comment type="caution">
    <text evidence="2">The sequence shown here is derived from an EMBL/GenBank/DDBJ whole genome shotgun (WGS) entry which is preliminary data.</text>
</comment>
<organism evidence="2 3">
    <name type="scientific">Candidatus Egerieimonas intestinavium</name>
    <dbReference type="NCBI Taxonomy" id="2840777"/>
    <lineage>
        <taxon>Bacteria</taxon>
        <taxon>Bacillati</taxon>
        <taxon>Bacillota</taxon>
        <taxon>Clostridia</taxon>
        <taxon>Lachnospirales</taxon>
        <taxon>Lachnospiraceae</taxon>
        <taxon>Lachnospiraceae incertae sedis</taxon>
        <taxon>Candidatus Egerieimonas</taxon>
    </lineage>
</organism>
<proteinExistence type="predicted"/>
<dbReference type="SUPFAM" id="SSF109604">
    <property type="entry name" value="HD-domain/PDEase-like"/>
    <property type="match status" value="1"/>
</dbReference>
<dbReference type="EMBL" id="DVHU01000078">
    <property type="protein sequence ID" value="HIR93482.1"/>
    <property type="molecule type" value="Genomic_DNA"/>
</dbReference>
<evidence type="ECO:0000313" key="3">
    <source>
        <dbReference type="Proteomes" id="UP000886841"/>
    </source>
</evidence>
<dbReference type="Gene3D" id="1.10.3210.10">
    <property type="entry name" value="Hypothetical protein af1432"/>
    <property type="match status" value="1"/>
</dbReference>
<protein>
    <submittedName>
        <fullName evidence="2">Phosphohydrolase</fullName>
    </submittedName>
</protein>
<dbReference type="Proteomes" id="UP000886841">
    <property type="component" value="Unassembled WGS sequence"/>
</dbReference>
<reference evidence="2" key="2">
    <citation type="journal article" date="2021" name="PeerJ">
        <title>Extensive microbial diversity within the chicken gut microbiome revealed by metagenomics and culture.</title>
        <authorList>
            <person name="Gilroy R."/>
            <person name="Ravi A."/>
            <person name="Getino M."/>
            <person name="Pursley I."/>
            <person name="Horton D.L."/>
            <person name="Alikhan N.F."/>
            <person name="Baker D."/>
            <person name="Gharbi K."/>
            <person name="Hall N."/>
            <person name="Watson M."/>
            <person name="Adriaenssens E.M."/>
            <person name="Foster-Nyarko E."/>
            <person name="Jarju S."/>
            <person name="Secka A."/>
            <person name="Antonio M."/>
            <person name="Oren A."/>
            <person name="Chaudhuri R.R."/>
            <person name="La Ragione R."/>
            <person name="Hildebrand F."/>
            <person name="Pallen M.J."/>
        </authorList>
    </citation>
    <scope>NUCLEOTIDE SEQUENCE</scope>
    <source>
        <strain evidence="2">ChiSxjej1B13-7041</strain>
    </source>
</reference>
<reference evidence="2" key="1">
    <citation type="submission" date="2020-10" db="EMBL/GenBank/DDBJ databases">
        <authorList>
            <person name="Gilroy R."/>
        </authorList>
    </citation>
    <scope>NUCLEOTIDE SEQUENCE</scope>
    <source>
        <strain evidence="2">ChiSxjej1B13-7041</strain>
    </source>
</reference>
<feature type="region of interest" description="Disordered" evidence="1">
    <location>
        <begin position="209"/>
        <end position="234"/>
    </location>
</feature>
<evidence type="ECO:0000256" key="1">
    <source>
        <dbReference type="SAM" id="MobiDB-lite"/>
    </source>
</evidence>
<gene>
    <name evidence="2" type="ORF">IAB98_08715</name>
</gene>
<dbReference type="AlphaFoldDB" id="A0A9D1EK82"/>
<sequence length="234" mass="27750">MRRKRYTNLELNLEFYRCIEDIVYHPVVLRMKRFYQHCDTDCYQHCLSVAYYNFRICKALQLDARSAARGGMLHDLFLYDWRTHSEKTGDRLHAMTHPWTAYRNAKKYFKLNSIEKEVITKHMWPTTLIPPRHWETYVICFTDKYCGSAEILEYYSQRLEKYRLLRPLGKKLGQLCTKISGIHQVLESQDLLVPSPEAVSMEKAANVESFAQQRRRRGSSWGRSSSGRKRRALA</sequence>
<name>A0A9D1EK82_9FIRM</name>
<evidence type="ECO:0000313" key="2">
    <source>
        <dbReference type="EMBL" id="HIR93482.1"/>
    </source>
</evidence>
<accession>A0A9D1EK82</accession>